<evidence type="ECO:0000256" key="1">
    <source>
        <dbReference type="SAM" id="Phobius"/>
    </source>
</evidence>
<dbReference type="RefSeq" id="WP_344755257.1">
    <property type="nucleotide sequence ID" value="NZ_BAABAE010000003.1"/>
</dbReference>
<feature type="transmembrane region" description="Helical" evidence="1">
    <location>
        <begin position="81"/>
        <end position="103"/>
    </location>
</feature>
<evidence type="ECO:0000313" key="3">
    <source>
        <dbReference type="Proteomes" id="UP001501004"/>
    </source>
</evidence>
<feature type="transmembrane region" description="Helical" evidence="1">
    <location>
        <begin position="47"/>
        <end position="69"/>
    </location>
</feature>
<comment type="caution">
    <text evidence="2">The sequence shown here is derived from an EMBL/GenBank/DDBJ whole genome shotgun (WGS) entry which is preliminary data.</text>
</comment>
<name>A0ABP7FNA1_9MICO</name>
<feature type="transmembrane region" description="Helical" evidence="1">
    <location>
        <begin position="159"/>
        <end position="183"/>
    </location>
</feature>
<proteinExistence type="predicted"/>
<reference evidence="3" key="1">
    <citation type="journal article" date="2019" name="Int. J. Syst. Evol. Microbiol.">
        <title>The Global Catalogue of Microorganisms (GCM) 10K type strain sequencing project: providing services to taxonomists for standard genome sequencing and annotation.</title>
        <authorList>
            <consortium name="The Broad Institute Genomics Platform"/>
            <consortium name="The Broad Institute Genome Sequencing Center for Infectious Disease"/>
            <person name="Wu L."/>
            <person name="Ma J."/>
        </authorList>
    </citation>
    <scope>NUCLEOTIDE SEQUENCE [LARGE SCALE GENOMIC DNA]</scope>
    <source>
        <strain evidence="3">JCM 16949</strain>
    </source>
</reference>
<feature type="transmembrane region" description="Helical" evidence="1">
    <location>
        <begin position="21"/>
        <end position="41"/>
    </location>
</feature>
<dbReference type="Proteomes" id="UP001501004">
    <property type="component" value="Unassembled WGS sequence"/>
</dbReference>
<keyword evidence="1" id="KW-1133">Transmembrane helix</keyword>
<sequence>MIEAFTRSPREVDLLSWFTGPLVPTVFGGLAVVYGFGIALLSQGQEIYLPLELASVASMAIGFVIIALLTSSRRLELTPALSIAPAAFGWIGLGHSAFAHIQSTEQVELWWAPVGLGFLVAALAPYLSAIRLLVIGGASTMVTIAATAAMMTIGARPEYWPTVTQLLLGAGSVVVATVAAAVFSSQVVRRTMEWAASAPGPVLSSGVLGESARRRILRQELASVGDRAVPLLERVATAGIVTPADREQARALAEDLRAELVERSNRSWLESLARRMNLTVIDQDHRADRMNRAQRSALLGLLQAAIDRSASAGAPLVIELRGEPDGSTAVALSTDVALPEGRRLTLLAPHYVTLRAAVDELEWDAGEKLRLRFRLPPDHSKS</sequence>
<accession>A0ABP7FNA1</accession>
<organism evidence="2 3">
    <name type="scientific">Leifsonella bigeumensis</name>
    <dbReference type="NCBI Taxonomy" id="433643"/>
    <lineage>
        <taxon>Bacteria</taxon>
        <taxon>Bacillati</taxon>
        <taxon>Actinomycetota</taxon>
        <taxon>Actinomycetes</taxon>
        <taxon>Micrococcales</taxon>
        <taxon>Microbacteriaceae</taxon>
        <taxon>Leifsonella</taxon>
    </lineage>
</organism>
<keyword evidence="1" id="KW-0812">Transmembrane</keyword>
<evidence type="ECO:0000313" key="2">
    <source>
        <dbReference type="EMBL" id="GAA3740120.1"/>
    </source>
</evidence>
<gene>
    <name evidence="2" type="ORF">GCM10022239_14700</name>
</gene>
<feature type="transmembrane region" description="Helical" evidence="1">
    <location>
        <begin position="132"/>
        <end position="153"/>
    </location>
</feature>
<feature type="transmembrane region" description="Helical" evidence="1">
    <location>
        <begin position="109"/>
        <end position="127"/>
    </location>
</feature>
<keyword evidence="3" id="KW-1185">Reference proteome</keyword>
<keyword evidence="1" id="KW-0472">Membrane</keyword>
<dbReference type="EMBL" id="BAABAE010000003">
    <property type="protein sequence ID" value="GAA3740120.1"/>
    <property type="molecule type" value="Genomic_DNA"/>
</dbReference>
<protein>
    <submittedName>
        <fullName evidence="2">Uncharacterized protein</fullName>
    </submittedName>
</protein>